<feature type="transmembrane region" description="Helical" evidence="1">
    <location>
        <begin position="108"/>
        <end position="131"/>
    </location>
</feature>
<proteinExistence type="predicted"/>
<dbReference type="EMBL" id="BDIP01000774">
    <property type="protein sequence ID" value="GIQ82671.1"/>
    <property type="molecule type" value="Genomic_DNA"/>
</dbReference>
<organism evidence="2 3">
    <name type="scientific">Kipferlia bialata</name>
    <dbReference type="NCBI Taxonomy" id="797122"/>
    <lineage>
        <taxon>Eukaryota</taxon>
        <taxon>Metamonada</taxon>
        <taxon>Carpediemonas-like organisms</taxon>
        <taxon>Kipferlia</taxon>
    </lineage>
</organism>
<evidence type="ECO:0000256" key="1">
    <source>
        <dbReference type="SAM" id="Phobius"/>
    </source>
</evidence>
<name>A0A9K3CU31_9EUKA</name>
<accession>A0A9K3CU31</accession>
<keyword evidence="1" id="KW-0472">Membrane</keyword>
<feature type="transmembrane region" description="Helical" evidence="1">
    <location>
        <begin position="187"/>
        <end position="215"/>
    </location>
</feature>
<dbReference type="AlphaFoldDB" id="A0A9K3CU31"/>
<comment type="caution">
    <text evidence="2">The sequence shown here is derived from an EMBL/GenBank/DDBJ whole genome shotgun (WGS) entry which is preliminary data.</text>
</comment>
<keyword evidence="3" id="KW-1185">Reference proteome</keyword>
<evidence type="ECO:0000313" key="3">
    <source>
        <dbReference type="Proteomes" id="UP000265618"/>
    </source>
</evidence>
<reference evidence="2 3" key="1">
    <citation type="journal article" date="2018" name="PLoS ONE">
        <title>The draft genome of Kipferlia bialata reveals reductive genome evolution in fornicate parasites.</title>
        <authorList>
            <person name="Tanifuji G."/>
            <person name="Takabayashi S."/>
            <person name="Kume K."/>
            <person name="Takagi M."/>
            <person name="Nakayama T."/>
            <person name="Kamikawa R."/>
            <person name="Inagaki Y."/>
            <person name="Hashimoto T."/>
        </authorList>
    </citation>
    <scope>NUCLEOTIDE SEQUENCE [LARGE SCALE GENOMIC DNA]</scope>
    <source>
        <strain evidence="2">NY0173</strain>
    </source>
</reference>
<dbReference type="OrthoDB" id="442731at2759"/>
<feature type="transmembrane region" description="Helical" evidence="1">
    <location>
        <begin position="79"/>
        <end position="96"/>
    </location>
</feature>
<evidence type="ECO:0000313" key="2">
    <source>
        <dbReference type="EMBL" id="GIQ82671.1"/>
    </source>
</evidence>
<gene>
    <name evidence="2" type="ORF">KIPB_003847</name>
</gene>
<dbReference type="Proteomes" id="UP000265618">
    <property type="component" value="Unassembled WGS sequence"/>
</dbReference>
<sequence>MEHHTINCGDYGNLVNGACECVLGWEGGQCTENRIFRTLVSHVTGTRWFWSIFSVSSVLIGMLHMWVRQQGQGLYTHSLLSLVLLLCCVLDTLFLGEEHMIVSDSWDWGWLILLGLDALLLLPLYFLHFALQRFLNEQRYSKQYAFFAVQLLGSLKFILEAGLRLALMHVSLTLDTEYWQAPRTTHMYYGPYLVAILVESCLGVVWLMCSVLGIVNKWPLFSGPGIDRVLSSKHRAFFADEAEQEHQENIVVMDPVPEDNAVHLDTDVVGEGWAKDIIRRLQRQAGRRSRPNSRTVSGLNSVLNVGSRSVSVDGIGSSELATPNVVLSSPGFTPMHSGLQTPLATEGKGVFVEDTLPDAV</sequence>
<feature type="transmembrane region" description="Helical" evidence="1">
    <location>
        <begin position="143"/>
        <end position="167"/>
    </location>
</feature>
<protein>
    <submittedName>
        <fullName evidence="2">Uncharacterized protein</fullName>
    </submittedName>
</protein>
<feature type="transmembrane region" description="Helical" evidence="1">
    <location>
        <begin position="48"/>
        <end position="67"/>
    </location>
</feature>
<keyword evidence="1" id="KW-1133">Transmembrane helix</keyword>
<keyword evidence="1" id="KW-0812">Transmembrane</keyword>